<dbReference type="SUPFAM" id="SSF49785">
    <property type="entry name" value="Galactose-binding domain-like"/>
    <property type="match status" value="2"/>
</dbReference>
<dbReference type="CDD" id="cd10318">
    <property type="entry name" value="RGL11"/>
    <property type="match status" value="1"/>
</dbReference>
<dbReference type="Gene3D" id="2.60.40.1080">
    <property type="match status" value="2"/>
</dbReference>
<dbReference type="InterPro" id="IPR008965">
    <property type="entry name" value="CBM2/CBM3_carb-bd_dom_sf"/>
</dbReference>
<dbReference type="GO" id="GO:0030246">
    <property type="term" value="F:carbohydrate binding"/>
    <property type="evidence" value="ECO:0007669"/>
    <property type="project" value="InterPro"/>
</dbReference>
<dbReference type="Gene3D" id="2.60.40.10">
    <property type="entry name" value="Immunoglobulins"/>
    <property type="match status" value="3"/>
</dbReference>
<dbReference type="GO" id="GO:0000272">
    <property type="term" value="P:polysaccharide catabolic process"/>
    <property type="evidence" value="ECO:0007669"/>
    <property type="project" value="InterPro"/>
</dbReference>
<evidence type="ECO:0000313" key="2">
    <source>
        <dbReference type="EMBL" id="MBB3110122.1"/>
    </source>
</evidence>
<dbReference type="InterPro" id="IPR002105">
    <property type="entry name" value="Dockerin_1_rpt"/>
</dbReference>
<evidence type="ECO:0000259" key="1">
    <source>
        <dbReference type="PROSITE" id="PS50853"/>
    </source>
</evidence>
<sequence length="1590" mass="169353">MRVDKWRKKLMPALVSGTMIFSLLPGYSGVQAEEAAVQPLKFDFGTAGSPVQEGYTGVNHATVYSPELGYGLSKSIASRDRGAGVSDMLRDFVLDTSSAKSYTFRVDVPNGSYGVRVYAGDSIASNKTAVTAEDITLGQLTTSSGQFGELTGTVEVSDGNLVFAISGNDTRLNGIEITPIGQSGEIAVSGIAVTGEGGADSLTTGGKLQMQADVSPGNATVPWVTWDVVNPDGSATVLASIDSKGVLTGIHPGTVKIVAAASDSSGVKGEKLITIAPSNTAPLKFDFGTTGSPVADGYVRVADNTLYTEKLGYGLNQAVNSRNRSGSSDALLSDFVLLQGTADYTFENDLPNGTYDVKVTAGDYDASNETSVTVEGVNLGRVSTSSRQFGDLSGTVEVTDRKMTFTFGGHDRRVNAVEITPKSVNDTGVSVKTLTVSGAGGADKVAENSQLQMLAEVLPVFANNRSVSWVVKTPDGGDTTLATINANGMLKALHWGNVKVVAAASDGSGVIGEKLITIETSRAIAVPEGLKLTERKLFPSASVELAWNDAQDAIGYNIYRTQAGVEEAVKIGSAQSTSFTDTTALPGLTYSYAVTTIIEGVGGVESAKSEPLTVQMFDEGEDKPAKPDGLEVTGTSRYSISLAWNGAEGAKGYYMYRSKSEAGPFAFVGAAAAGSTSYTDNDVLTDVPYYYQVEAVNEGGLSERSDVLTVPIATIYERQMEYLNRGLVAVPIEEGVYVGWRMLGTDAEDVSFNLYRDGRKLNDSPIVGSTNYLDADGTADAQYTVRAIVGGKEQSGESARVWSDSHLNIPLQKPADGVTPSGGAYTYRANDASAADLDGDGELELVLKWDPSNSKDNSNTGYTGNVYIDAYELDGTQLWRIDMGKNIRAGAHYTQFMVYDLDGDGRAEVAMRTADGTVDGEGNVIGDADVDHRDTAGRIYKGPEYLVIFDGMTGKLLAKTDYEPARGRSADWGDDSGNRSERHLAAVAYLDAERPSLIMGRGYYTRTAVAAYNWRDGELTKLWKFDTNDGNSEYRGQGNHNLSIADVDGDSRDEIVYGSMTLDHDGSPLYTTGLGHGDAMHLGDLDPNRPGLEVFGVHEYTTSPYGLALKDAATGEIIWGQHTGIDTGRGLSANIDPRYPGEQMWAIGGEWNAVTGWLFSADGQLITNNIPSTNFAIWWDGDLVRELLDHNWDGTNGVGTIGKWDYEKEEVDNLLTAEGTYSNNSTKGNAVLQADLLGDWREEAIWRTEDSTALRLYTTTDVTEHRIYTLMHDPIYRLGIAWQNTAYNQPPHTSFYLGVGMEQPPMPRIRVNEPIPAEGAVLTGPANVQTGDTFSVVYGLNGIEGPVAAQDVTIRYDEEQLDFVGFSDEALKDEVHVLDYEESPGVVRFLFVDLGADGQQSNRQLVALKFKALGEGQTSVAVAQAMTADSTGSEQTIAGSSYTVTIQAADRSGLRALIAEAQSAHEAAVEGNAVGQYPSGTKAALLTAIGVAQSVANDSGASQSRIEQAATDLAAALQTFRGSVNKPKPGDVNEDGQFTIGDLARVAAVYGAASGDEGWEQLKELDFVADGKIDIQDLAFVASRILGLTE</sequence>
<dbReference type="InterPro" id="IPR049366">
    <property type="entry name" value="RGL11_C"/>
</dbReference>
<dbReference type="SUPFAM" id="SSF69318">
    <property type="entry name" value="Integrin alpha N-terminal domain"/>
    <property type="match status" value="1"/>
</dbReference>
<comment type="caution">
    <text evidence="2">The sequence shown here is derived from an EMBL/GenBank/DDBJ whole genome shotgun (WGS) entry which is preliminary data.</text>
</comment>
<dbReference type="PANTHER" id="PTHR43118:SF1">
    <property type="entry name" value="RHAMNOGALACTURONAN LYASE (EUROFUNG)"/>
    <property type="match status" value="1"/>
</dbReference>
<dbReference type="Pfam" id="PF00404">
    <property type="entry name" value="Dockerin_1"/>
    <property type="match status" value="1"/>
</dbReference>
<proteinExistence type="predicted"/>
<gene>
    <name evidence="2" type="ORF">FHS18_002189</name>
</gene>
<dbReference type="InterPro" id="IPR034641">
    <property type="entry name" value="RGL11"/>
</dbReference>
<dbReference type="PROSITE" id="PS50853">
    <property type="entry name" value="FN3"/>
    <property type="match status" value="2"/>
</dbReference>
<dbReference type="Gene3D" id="1.20.1270.90">
    <property type="entry name" value="AF1782-like"/>
    <property type="match status" value="1"/>
</dbReference>
<keyword evidence="3" id="KW-1185">Reference proteome</keyword>
<dbReference type="InterPro" id="IPR049033">
    <property type="entry name" value="AGA-YXIM_GBD"/>
</dbReference>
<dbReference type="Gene3D" id="2.60.40.680">
    <property type="match status" value="1"/>
</dbReference>
<dbReference type="GO" id="GO:0004553">
    <property type="term" value="F:hydrolase activity, hydrolyzing O-glycosyl compounds"/>
    <property type="evidence" value="ECO:0007669"/>
    <property type="project" value="InterPro"/>
</dbReference>
<dbReference type="CDD" id="cd08547">
    <property type="entry name" value="Type_II_cohesin"/>
    <property type="match status" value="1"/>
</dbReference>
<dbReference type="EMBL" id="JACHXK010000004">
    <property type="protein sequence ID" value="MBB3110122.1"/>
    <property type="molecule type" value="Genomic_DNA"/>
</dbReference>
<dbReference type="InterPro" id="IPR041624">
    <property type="entry name" value="RGI_lyase"/>
</dbReference>
<dbReference type="RefSeq" id="WP_183599861.1">
    <property type="nucleotide sequence ID" value="NZ_JACHXK010000004.1"/>
</dbReference>
<name>A0A7W5AWS6_9BACL</name>
<dbReference type="InterPro" id="IPR008979">
    <property type="entry name" value="Galactose-bd-like_sf"/>
</dbReference>
<dbReference type="PANTHER" id="PTHR43118">
    <property type="entry name" value="RHAMNOGALACTURONAN LYASE (EUROFUNG)"/>
    <property type="match status" value="1"/>
</dbReference>
<dbReference type="SUPFAM" id="SSF63446">
    <property type="entry name" value="Type I dockerin domain"/>
    <property type="match status" value="1"/>
</dbReference>
<reference evidence="2 3" key="1">
    <citation type="submission" date="2020-08" db="EMBL/GenBank/DDBJ databases">
        <title>Genomic Encyclopedia of Type Strains, Phase III (KMG-III): the genomes of soil and plant-associated and newly described type strains.</title>
        <authorList>
            <person name="Whitman W."/>
        </authorList>
    </citation>
    <scope>NUCLEOTIDE SEQUENCE [LARGE SCALE GENOMIC DNA]</scope>
    <source>
        <strain evidence="2 3">CECT 5862</strain>
    </source>
</reference>
<organism evidence="2 3">
    <name type="scientific">Paenibacillus phyllosphaerae</name>
    <dbReference type="NCBI Taxonomy" id="274593"/>
    <lineage>
        <taxon>Bacteria</taxon>
        <taxon>Bacillati</taxon>
        <taxon>Bacillota</taxon>
        <taxon>Bacilli</taxon>
        <taxon>Bacillales</taxon>
        <taxon>Paenibacillaceae</taxon>
        <taxon>Paenibacillus</taxon>
    </lineage>
</organism>
<dbReference type="CDD" id="cd00063">
    <property type="entry name" value="FN3"/>
    <property type="match status" value="1"/>
</dbReference>
<evidence type="ECO:0000313" key="3">
    <source>
        <dbReference type="Proteomes" id="UP000570361"/>
    </source>
</evidence>
<dbReference type="InterPro" id="IPR002102">
    <property type="entry name" value="Cohesin_dom"/>
</dbReference>
<dbReference type="Pfam" id="PF21348">
    <property type="entry name" value="RGL11_C"/>
    <property type="match status" value="1"/>
</dbReference>
<feature type="domain" description="Fibronectin type-III" evidence="1">
    <location>
        <begin position="626"/>
        <end position="715"/>
    </location>
</feature>
<dbReference type="Gene3D" id="2.60.120.430">
    <property type="entry name" value="Galactose-binding lectin"/>
    <property type="match status" value="2"/>
</dbReference>
<dbReference type="Gene3D" id="1.10.1330.10">
    <property type="entry name" value="Dockerin domain"/>
    <property type="match status" value="1"/>
</dbReference>
<protein>
    <submittedName>
        <fullName evidence="2">Fibronectin type 3 domain-containing protein</fullName>
    </submittedName>
</protein>
<dbReference type="InterPro" id="IPR028994">
    <property type="entry name" value="Integrin_alpha_N"/>
</dbReference>
<dbReference type="InterPro" id="IPR036439">
    <property type="entry name" value="Dockerin_dom_sf"/>
</dbReference>
<dbReference type="Pfam" id="PF21254">
    <property type="entry name" value="AGA-YXIM_GBD"/>
    <property type="match status" value="2"/>
</dbReference>
<dbReference type="InterPro" id="IPR036116">
    <property type="entry name" value="FN3_sf"/>
</dbReference>
<accession>A0A7W5AWS6</accession>
<dbReference type="InterPro" id="IPR003961">
    <property type="entry name" value="FN3_dom"/>
</dbReference>
<dbReference type="SUPFAM" id="SSF49265">
    <property type="entry name" value="Fibronectin type III"/>
    <property type="match status" value="1"/>
</dbReference>
<dbReference type="InterPro" id="IPR013783">
    <property type="entry name" value="Ig-like_fold"/>
</dbReference>
<dbReference type="SMART" id="SM00060">
    <property type="entry name" value="FN3"/>
    <property type="match status" value="2"/>
</dbReference>
<dbReference type="Pfam" id="PF18370">
    <property type="entry name" value="RGI_lyase"/>
    <property type="match status" value="1"/>
</dbReference>
<feature type="domain" description="Fibronectin type-III" evidence="1">
    <location>
        <begin position="526"/>
        <end position="620"/>
    </location>
</feature>
<dbReference type="SUPFAM" id="SSF49384">
    <property type="entry name" value="Carbohydrate-binding domain"/>
    <property type="match status" value="1"/>
</dbReference>
<dbReference type="Proteomes" id="UP000570361">
    <property type="component" value="Unassembled WGS sequence"/>
</dbReference>
<dbReference type="Pfam" id="PF00963">
    <property type="entry name" value="Cohesin"/>
    <property type="match status" value="1"/>
</dbReference>